<reference evidence="2 3" key="1">
    <citation type="submission" date="2018-11" db="EMBL/GenBank/DDBJ databases">
        <title>Species Designations Belie Phenotypic and Genotypic Heterogeneity in Oral Streptococci.</title>
        <authorList>
            <person name="Velsko I."/>
        </authorList>
    </citation>
    <scope>NUCLEOTIDE SEQUENCE [LARGE SCALE GENOMIC DNA]</scope>
    <source>
        <strain evidence="2 3">BCC05</strain>
    </source>
</reference>
<dbReference type="Proteomes" id="UP000269220">
    <property type="component" value="Unassembled WGS sequence"/>
</dbReference>
<gene>
    <name evidence="2" type="ORF">D8800_09265</name>
</gene>
<proteinExistence type="predicted"/>
<evidence type="ECO:0000256" key="1">
    <source>
        <dbReference type="SAM" id="Phobius"/>
    </source>
</evidence>
<sequence>MSCGVVLLGRVGGVIVTVPFSLATTLGAVGVTAKTTGRLISVGANVFLVVLLTSETLVGNIAVAFRVYLPELSSVVPGSNLSPCFHVHVIPLGK</sequence>
<feature type="transmembrane region" description="Helical" evidence="1">
    <location>
        <begin position="45"/>
        <end position="69"/>
    </location>
</feature>
<dbReference type="AlphaFoldDB" id="A0A3R9MFK6"/>
<keyword evidence="1" id="KW-0812">Transmembrane</keyword>
<keyword evidence="1" id="KW-1133">Transmembrane helix</keyword>
<name>A0A3R9MFK6_STROR</name>
<comment type="caution">
    <text evidence="2">The sequence shown here is derived from an EMBL/GenBank/DDBJ whole genome shotgun (WGS) entry which is preliminary data.</text>
</comment>
<dbReference type="EMBL" id="RMVN01000018">
    <property type="protein sequence ID" value="RSK20680.1"/>
    <property type="molecule type" value="Genomic_DNA"/>
</dbReference>
<keyword evidence="1" id="KW-0472">Membrane</keyword>
<evidence type="ECO:0000313" key="2">
    <source>
        <dbReference type="EMBL" id="RSK20680.1"/>
    </source>
</evidence>
<feature type="transmembrane region" description="Helical" evidence="1">
    <location>
        <begin position="12"/>
        <end position="33"/>
    </location>
</feature>
<organism evidence="2 3">
    <name type="scientific">Streptococcus oralis</name>
    <dbReference type="NCBI Taxonomy" id="1303"/>
    <lineage>
        <taxon>Bacteria</taxon>
        <taxon>Bacillati</taxon>
        <taxon>Bacillota</taxon>
        <taxon>Bacilli</taxon>
        <taxon>Lactobacillales</taxon>
        <taxon>Streptococcaceae</taxon>
        <taxon>Streptococcus</taxon>
    </lineage>
</organism>
<accession>A0A3R9MFK6</accession>
<evidence type="ECO:0000313" key="3">
    <source>
        <dbReference type="Proteomes" id="UP000269220"/>
    </source>
</evidence>
<protein>
    <submittedName>
        <fullName evidence="2">Uncharacterized protein</fullName>
    </submittedName>
</protein>